<proteinExistence type="inferred from homology"/>
<dbReference type="PANTHER" id="PTHR43736">
    <property type="entry name" value="ADP-RIBOSE PYROPHOSPHATASE"/>
    <property type="match status" value="1"/>
</dbReference>
<organism evidence="5 6">
    <name type="scientific">Acidimicrobiia bacterium BACL6 MAG-120924-bin43</name>
    <dbReference type="NCBI Taxonomy" id="1655583"/>
    <lineage>
        <taxon>Bacteria</taxon>
        <taxon>Bacillati</taxon>
        <taxon>Actinomycetota</taxon>
        <taxon>Acidimicrobiia</taxon>
        <taxon>acIV cluster</taxon>
    </lineage>
</organism>
<feature type="domain" description="Nudix hydrolase" evidence="4">
    <location>
        <begin position="48"/>
        <end position="175"/>
    </location>
</feature>
<dbReference type="GO" id="GO:0016787">
    <property type="term" value="F:hydrolase activity"/>
    <property type="evidence" value="ECO:0007669"/>
    <property type="project" value="UniProtKB-KW"/>
</dbReference>
<sequence>MTPVEIVAQLCAHFAAATPCDERERESIEQFLVIAPTLEAPFDEYVNNTHITGSAIVVGKRGVVLHLHKRLNIWLQPGGHIEPGETPADGALREAREETGLNVRHPDNGPILVHLDVHPGPRGHTHLDVRYIVMADDVEPAPGANESQNVAWFAWDDAIAMADKGLVGALRVVRTYVR</sequence>
<dbReference type="InterPro" id="IPR000086">
    <property type="entry name" value="NUDIX_hydrolase_dom"/>
</dbReference>
<dbReference type="PRINTS" id="PR00502">
    <property type="entry name" value="NUDIXFAMILY"/>
</dbReference>
<dbReference type="Proteomes" id="UP000051017">
    <property type="component" value="Unassembled WGS sequence"/>
</dbReference>
<evidence type="ECO:0000259" key="4">
    <source>
        <dbReference type="PROSITE" id="PS51462"/>
    </source>
</evidence>
<keyword evidence="2 3" id="KW-0378">Hydrolase</keyword>
<dbReference type="PANTHER" id="PTHR43736:SF1">
    <property type="entry name" value="DIHYDRONEOPTERIN TRIPHOSPHATE DIPHOSPHATASE"/>
    <property type="match status" value="1"/>
</dbReference>
<reference evidence="5 6" key="1">
    <citation type="submission" date="2015-10" db="EMBL/GenBank/DDBJ databases">
        <title>Metagenome-Assembled Genomes uncover a global brackish microbiome.</title>
        <authorList>
            <person name="Hugerth L.W."/>
            <person name="Larsson J."/>
            <person name="Alneberg J."/>
            <person name="Lindh M.V."/>
            <person name="Legrand C."/>
            <person name="Pinhassi J."/>
            <person name="Andersson A.F."/>
        </authorList>
    </citation>
    <scope>NUCLEOTIDE SEQUENCE [LARGE SCALE GENOMIC DNA]</scope>
    <source>
        <strain evidence="5">BACL6 MAG-120924-bin43</strain>
    </source>
</reference>
<dbReference type="CDD" id="cd03674">
    <property type="entry name" value="NUDIX_Hydrolase"/>
    <property type="match status" value="1"/>
</dbReference>
<protein>
    <recommendedName>
        <fullName evidence="4">Nudix hydrolase domain-containing protein</fullName>
    </recommendedName>
</protein>
<dbReference type="Gene3D" id="3.90.79.10">
    <property type="entry name" value="Nucleoside Triphosphate Pyrophosphohydrolase"/>
    <property type="match status" value="1"/>
</dbReference>
<evidence type="ECO:0000256" key="1">
    <source>
        <dbReference type="ARBA" id="ARBA00005582"/>
    </source>
</evidence>
<comment type="caution">
    <text evidence="5">The sequence shown here is derived from an EMBL/GenBank/DDBJ whole genome shotgun (WGS) entry which is preliminary data.</text>
</comment>
<dbReference type="SUPFAM" id="SSF55811">
    <property type="entry name" value="Nudix"/>
    <property type="match status" value="1"/>
</dbReference>
<name>A0A0R2QH74_9ACTN</name>
<dbReference type="InterPro" id="IPR020476">
    <property type="entry name" value="Nudix_hydrolase"/>
</dbReference>
<dbReference type="Pfam" id="PF00293">
    <property type="entry name" value="NUDIX"/>
    <property type="match status" value="1"/>
</dbReference>
<comment type="similarity">
    <text evidence="1 3">Belongs to the Nudix hydrolase family.</text>
</comment>
<evidence type="ECO:0000313" key="5">
    <source>
        <dbReference type="EMBL" id="KRO49532.1"/>
    </source>
</evidence>
<dbReference type="EMBL" id="LIBJ01000004">
    <property type="protein sequence ID" value="KRO49532.1"/>
    <property type="molecule type" value="Genomic_DNA"/>
</dbReference>
<accession>A0A0R2QH74</accession>
<evidence type="ECO:0000256" key="3">
    <source>
        <dbReference type="RuleBase" id="RU003476"/>
    </source>
</evidence>
<gene>
    <name evidence="5" type="ORF">ABR75_01925</name>
</gene>
<dbReference type="AlphaFoldDB" id="A0A0R2QH74"/>
<evidence type="ECO:0000256" key="2">
    <source>
        <dbReference type="ARBA" id="ARBA00022801"/>
    </source>
</evidence>
<evidence type="ECO:0000313" key="6">
    <source>
        <dbReference type="Proteomes" id="UP000051017"/>
    </source>
</evidence>
<dbReference type="PROSITE" id="PS00893">
    <property type="entry name" value="NUDIX_BOX"/>
    <property type="match status" value="1"/>
</dbReference>
<dbReference type="PROSITE" id="PS51462">
    <property type="entry name" value="NUDIX"/>
    <property type="match status" value="1"/>
</dbReference>
<dbReference type="InterPro" id="IPR015797">
    <property type="entry name" value="NUDIX_hydrolase-like_dom_sf"/>
</dbReference>
<dbReference type="InterPro" id="IPR020084">
    <property type="entry name" value="NUDIX_hydrolase_CS"/>
</dbReference>